<evidence type="ECO:0000313" key="2">
    <source>
        <dbReference type="EMBL" id="TWT38688.1"/>
    </source>
</evidence>
<keyword evidence="3" id="KW-1185">Reference proteome</keyword>
<proteinExistence type="predicted"/>
<dbReference type="EMBL" id="SJPF01000001">
    <property type="protein sequence ID" value="TWT38688.1"/>
    <property type="molecule type" value="Genomic_DNA"/>
</dbReference>
<gene>
    <name evidence="2" type="ORF">Enr8_03820</name>
</gene>
<keyword evidence="1" id="KW-0472">Membrane</keyword>
<evidence type="ECO:0000313" key="3">
    <source>
        <dbReference type="Proteomes" id="UP000318878"/>
    </source>
</evidence>
<dbReference type="RefSeq" id="WP_186767379.1">
    <property type="nucleotide sequence ID" value="NZ_SJPF01000001.1"/>
</dbReference>
<dbReference type="Proteomes" id="UP000318878">
    <property type="component" value="Unassembled WGS sequence"/>
</dbReference>
<protein>
    <submittedName>
        <fullName evidence="2">Uncharacterized protein</fullName>
    </submittedName>
</protein>
<dbReference type="AlphaFoldDB" id="A0A5C5VJC0"/>
<comment type="caution">
    <text evidence="2">The sequence shown here is derived from an EMBL/GenBank/DDBJ whole genome shotgun (WGS) entry which is preliminary data.</text>
</comment>
<accession>A0A5C5VJC0</accession>
<feature type="transmembrane region" description="Helical" evidence="1">
    <location>
        <begin position="22"/>
        <end position="45"/>
    </location>
</feature>
<evidence type="ECO:0000256" key="1">
    <source>
        <dbReference type="SAM" id="Phobius"/>
    </source>
</evidence>
<keyword evidence="1" id="KW-1133">Transmembrane helix</keyword>
<reference evidence="2 3" key="1">
    <citation type="submission" date="2019-02" db="EMBL/GenBank/DDBJ databases">
        <title>Deep-cultivation of Planctomycetes and their phenomic and genomic characterization uncovers novel biology.</title>
        <authorList>
            <person name="Wiegand S."/>
            <person name="Jogler M."/>
            <person name="Boedeker C."/>
            <person name="Pinto D."/>
            <person name="Vollmers J."/>
            <person name="Rivas-Marin E."/>
            <person name="Kohn T."/>
            <person name="Peeters S.H."/>
            <person name="Heuer A."/>
            <person name="Rast P."/>
            <person name="Oberbeckmann S."/>
            <person name="Bunk B."/>
            <person name="Jeske O."/>
            <person name="Meyerdierks A."/>
            <person name="Storesund J.E."/>
            <person name="Kallscheuer N."/>
            <person name="Luecker S."/>
            <person name="Lage O.M."/>
            <person name="Pohl T."/>
            <person name="Merkel B.J."/>
            <person name="Hornburger P."/>
            <person name="Mueller R.-W."/>
            <person name="Bruemmer F."/>
            <person name="Labrenz M."/>
            <person name="Spormann A.M."/>
            <person name="Op Den Camp H."/>
            <person name="Overmann J."/>
            <person name="Amann R."/>
            <person name="Jetten M.S.M."/>
            <person name="Mascher T."/>
            <person name="Medema M.H."/>
            <person name="Devos D.P."/>
            <person name="Kaster A.-K."/>
            <person name="Ovreas L."/>
            <person name="Rohde M."/>
            <person name="Galperin M.Y."/>
            <person name="Jogler C."/>
        </authorList>
    </citation>
    <scope>NUCLEOTIDE SEQUENCE [LARGE SCALE GENOMIC DNA]</scope>
    <source>
        <strain evidence="2 3">Enr8</strain>
    </source>
</reference>
<keyword evidence="1" id="KW-0812">Transmembrane</keyword>
<name>A0A5C5VJC0_9BACT</name>
<sequence>MSNESEPYDDVDREDSDSWGCFLVILAFLGLVAIGWICETIVAVYGR</sequence>
<organism evidence="2 3">
    <name type="scientific">Blastopirellula retiformator</name>
    <dbReference type="NCBI Taxonomy" id="2527970"/>
    <lineage>
        <taxon>Bacteria</taxon>
        <taxon>Pseudomonadati</taxon>
        <taxon>Planctomycetota</taxon>
        <taxon>Planctomycetia</taxon>
        <taxon>Pirellulales</taxon>
        <taxon>Pirellulaceae</taxon>
        <taxon>Blastopirellula</taxon>
    </lineage>
</organism>